<dbReference type="InterPro" id="IPR006016">
    <property type="entry name" value="UspA"/>
</dbReference>
<feature type="domain" description="UspA" evidence="2">
    <location>
        <begin position="1"/>
        <end position="137"/>
    </location>
</feature>
<evidence type="ECO:0000259" key="2">
    <source>
        <dbReference type="Pfam" id="PF00582"/>
    </source>
</evidence>
<gene>
    <name evidence="3" type="ORF">CVT23_18160</name>
</gene>
<dbReference type="RefSeq" id="WP_109794744.1">
    <property type="nucleotide sequence ID" value="NZ_PHIG01000047.1"/>
</dbReference>
<dbReference type="EMBL" id="PHIG01000047">
    <property type="protein sequence ID" value="PJK28297.1"/>
    <property type="molecule type" value="Genomic_DNA"/>
</dbReference>
<reference evidence="3 4" key="1">
    <citation type="submission" date="2017-11" db="EMBL/GenBank/DDBJ databases">
        <title>Draft genome sequence of Rhizobiales bacterium SY3-13.</title>
        <authorList>
            <person name="Sun C."/>
        </authorList>
    </citation>
    <scope>NUCLEOTIDE SEQUENCE [LARGE SCALE GENOMIC DNA]</scope>
    <source>
        <strain evidence="3 4">SY3-13</strain>
    </source>
</reference>
<dbReference type="PRINTS" id="PR01438">
    <property type="entry name" value="UNVRSLSTRESS"/>
</dbReference>
<dbReference type="SUPFAM" id="SSF52402">
    <property type="entry name" value="Adenine nucleotide alpha hydrolases-like"/>
    <property type="match status" value="1"/>
</dbReference>
<name>A0A2M9FXW2_9PROT</name>
<sequence>MFKKIMVPVDLNHADKLQKALNTAADLANHYGATICYVGVTAATPGAVAHNPEEFGRKLAAFADEQAGARGVKTESKPMTSHDPAVDLDDTLMEALEQTGCDLVVMATHVPNISDYLWSSNGGRIANHTRASVFLVRD</sequence>
<dbReference type="InterPro" id="IPR014729">
    <property type="entry name" value="Rossmann-like_a/b/a_fold"/>
</dbReference>
<comment type="caution">
    <text evidence="3">The sequence shown here is derived from an EMBL/GenBank/DDBJ whole genome shotgun (WGS) entry which is preliminary data.</text>
</comment>
<dbReference type="CDD" id="cd00293">
    <property type="entry name" value="USP-like"/>
    <property type="match status" value="1"/>
</dbReference>
<protein>
    <submittedName>
        <fullName evidence="3">Universal stress protein UspA</fullName>
    </submittedName>
</protein>
<evidence type="ECO:0000313" key="3">
    <source>
        <dbReference type="EMBL" id="PJK28297.1"/>
    </source>
</evidence>
<keyword evidence="4" id="KW-1185">Reference proteome</keyword>
<dbReference type="InterPro" id="IPR006015">
    <property type="entry name" value="Universal_stress_UspA"/>
</dbReference>
<evidence type="ECO:0000313" key="4">
    <source>
        <dbReference type="Proteomes" id="UP000229498"/>
    </source>
</evidence>
<dbReference type="Pfam" id="PF00582">
    <property type="entry name" value="Usp"/>
    <property type="match status" value="1"/>
</dbReference>
<dbReference type="OrthoDB" id="9792500at2"/>
<dbReference type="AlphaFoldDB" id="A0A2M9FXW2"/>
<comment type="similarity">
    <text evidence="1">Belongs to the universal stress protein A family.</text>
</comment>
<proteinExistence type="inferred from homology"/>
<dbReference type="Gene3D" id="3.40.50.620">
    <property type="entry name" value="HUPs"/>
    <property type="match status" value="1"/>
</dbReference>
<dbReference type="Proteomes" id="UP000229498">
    <property type="component" value="Unassembled WGS sequence"/>
</dbReference>
<organism evidence="3 4">
    <name type="scientific">Minwuia thermotolerans</name>
    <dbReference type="NCBI Taxonomy" id="2056226"/>
    <lineage>
        <taxon>Bacteria</taxon>
        <taxon>Pseudomonadati</taxon>
        <taxon>Pseudomonadota</taxon>
        <taxon>Alphaproteobacteria</taxon>
        <taxon>Minwuiales</taxon>
        <taxon>Minwuiaceae</taxon>
        <taxon>Minwuia</taxon>
    </lineage>
</organism>
<accession>A0A2M9FXW2</accession>
<evidence type="ECO:0000256" key="1">
    <source>
        <dbReference type="ARBA" id="ARBA00008791"/>
    </source>
</evidence>